<dbReference type="InterPro" id="IPR019734">
    <property type="entry name" value="TPR_rpt"/>
</dbReference>
<feature type="domain" description="NACHT" evidence="1">
    <location>
        <begin position="352"/>
        <end position="514"/>
    </location>
</feature>
<dbReference type="InterPro" id="IPR011990">
    <property type="entry name" value="TPR-like_helical_dom_sf"/>
</dbReference>
<dbReference type="PANTHER" id="PTHR47691">
    <property type="entry name" value="REGULATOR-RELATED"/>
    <property type="match status" value="1"/>
</dbReference>
<keyword evidence="3" id="KW-1185">Reference proteome</keyword>
<dbReference type="EMBL" id="JARQWQ010000210">
    <property type="protein sequence ID" value="KAK2547147.1"/>
    <property type="molecule type" value="Genomic_DNA"/>
</dbReference>
<comment type="caution">
    <text evidence="2">The sequence shown here is derived from an EMBL/GenBank/DDBJ whole genome shotgun (WGS) entry which is preliminary data.</text>
</comment>
<dbReference type="InterPro" id="IPR027417">
    <property type="entry name" value="P-loop_NTPase"/>
</dbReference>
<name>A0AAD9PQG8_ACRCE</name>
<reference evidence="2" key="1">
    <citation type="journal article" date="2023" name="G3 (Bethesda)">
        <title>Whole genome assembly and annotation of the endangered Caribbean coral Acropora cervicornis.</title>
        <authorList>
            <person name="Selwyn J.D."/>
            <person name="Vollmer S.V."/>
        </authorList>
    </citation>
    <scope>NUCLEOTIDE SEQUENCE</scope>
    <source>
        <strain evidence="2">K2</strain>
    </source>
</reference>
<dbReference type="InterPro" id="IPR007111">
    <property type="entry name" value="NACHT_NTPase"/>
</dbReference>
<dbReference type="AlphaFoldDB" id="A0AAD9PQG8"/>
<evidence type="ECO:0000313" key="2">
    <source>
        <dbReference type="EMBL" id="KAK2547147.1"/>
    </source>
</evidence>
<evidence type="ECO:0000313" key="3">
    <source>
        <dbReference type="Proteomes" id="UP001249851"/>
    </source>
</evidence>
<dbReference type="SUPFAM" id="SSF52540">
    <property type="entry name" value="P-loop containing nucleoside triphosphate hydrolases"/>
    <property type="match status" value="1"/>
</dbReference>
<dbReference type="PANTHER" id="PTHR47691:SF3">
    <property type="entry name" value="HTH-TYPE TRANSCRIPTIONAL REGULATOR RV0890C-RELATED"/>
    <property type="match status" value="1"/>
</dbReference>
<dbReference type="Pfam" id="PF13424">
    <property type="entry name" value="TPR_12"/>
    <property type="match status" value="1"/>
</dbReference>
<sequence>MQVQCLLVMYFAGSADGYGVYGFMRDLILEGKVAKWVNNSGRYVLDWSRALDRYADYEAKKNPLFKSTNQGRGKASKRLRKALLNVHKKDGAKEYMESKKVNEKGQVVERQLQMPPRVFESLFRNAELSDSGQEQDERERMRPLSEVGWLVTNPELYFPLDQDQLPESCKERLEGIFLWEADVSTLGEGLTSPYDGVIKVELNDSNYKYTPKEIKTFLKSLKWQKTTVPQCSGGLSLMDLSPLVQAVIVYMKDHYPTTPEELNFHAELKAASQWYWLKDNGNTSALKKVPADDCRLKIAPEMAKIVAVYKADDTLQDLSKLRHKFPHFVNRKTDELSHIVNCLGPENEQCQVVFIDGATGIGKTTLATEAANKLRNDNKNVVVAYIYCKDIKSLESFAGTIIEQICRSPSVDDPAAEIKKRLIASKNYFYILFLDSFEVFLDESNGRQHQPSTGGAAPYREEVLSFIDEIVKCTTNIKFLVTSSERVAFPTLATERIHLNPFDKDESFQLLEKVRRGDEISVELSEELCKICSGIPLVLHTLISSQEDLIGVSDYLEKAPPQVRTDFLQKMKAVPKDKKIEGCLNLCFQRLTPQVQLTLLHLCLYKGLFTPEKATKIFCSSESSEHNLRAIVLELGRGNLLHLQKFQDTNKYTFLTVIREHFKLKAKQEYRQEIQHARGLLIDYLISFLKETFKVFLGKNTVKSAIEEFSAEKENVMQLVEWINKNEMDEERVKKCIDVFNVAGEMLAKMMAKFNYRYVYESLAKKCREMGDQRRRAECLTSLGIKEIFNCICVTGLCDKAIERARPCLDEADWIQTHLQVNEGNSRAQCLAKLGRCVVRSGDKERGEAMIEEAIRIRNATFKTRDDHEKEGGENVCHVMLGATYNDKAVNIRKNQVMKIYTQRLGDHPFTATILNNLSNNHRDLGEFGAAEEYAKEALRIRRELLADHRDTAKSLFDLGVALKANGKFREAKGFLEQCKTMQEKVVNDSTFEKNLEEQLRDVNRLLEMQQSEGQDQLNMIFEG</sequence>
<evidence type="ECO:0000259" key="1">
    <source>
        <dbReference type="Pfam" id="PF05729"/>
    </source>
</evidence>
<proteinExistence type="predicted"/>
<gene>
    <name evidence="2" type="ORF">P5673_033072</name>
</gene>
<dbReference type="SUPFAM" id="SSF48452">
    <property type="entry name" value="TPR-like"/>
    <property type="match status" value="1"/>
</dbReference>
<dbReference type="Pfam" id="PF05729">
    <property type="entry name" value="NACHT"/>
    <property type="match status" value="1"/>
</dbReference>
<accession>A0AAD9PQG8</accession>
<organism evidence="2 3">
    <name type="scientific">Acropora cervicornis</name>
    <name type="common">Staghorn coral</name>
    <dbReference type="NCBI Taxonomy" id="6130"/>
    <lineage>
        <taxon>Eukaryota</taxon>
        <taxon>Metazoa</taxon>
        <taxon>Cnidaria</taxon>
        <taxon>Anthozoa</taxon>
        <taxon>Hexacorallia</taxon>
        <taxon>Scleractinia</taxon>
        <taxon>Astrocoeniina</taxon>
        <taxon>Acroporidae</taxon>
        <taxon>Acropora</taxon>
    </lineage>
</organism>
<dbReference type="Gene3D" id="3.40.50.300">
    <property type="entry name" value="P-loop containing nucleotide triphosphate hydrolases"/>
    <property type="match status" value="1"/>
</dbReference>
<dbReference type="Gene3D" id="1.25.40.10">
    <property type="entry name" value="Tetratricopeptide repeat domain"/>
    <property type="match status" value="1"/>
</dbReference>
<protein>
    <recommendedName>
        <fullName evidence="1">NACHT domain-containing protein</fullName>
    </recommendedName>
</protein>
<dbReference type="Proteomes" id="UP001249851">
    <property type="component" value="Unassembled WGS sequence"/>
</dbReference>
<dbReference type="SMART" id="SM00028">
    <property type="entry name" value="TPR"/>
    <property type="match status" value="3"/>
</dbReference>
<reference evidence="2" key="2">
    <citation type="journal article" date="2023" name="Science">
        <title>Genomic signatures of disease resistance in endangered staghorn corals.</title>
        <authorList>
            <person name="Vollmer S.V."/>
            <person name="Selwyn J.D."/>
            <person name="Despard B.A."/>
            <person name="Roesel C.L."/>
        </authorList>
    </citation>
    <scope>NUCLEOTIDE SEQUENCE</scope>
    <source>
        <strain evidence="2">K2</strain>
    </source>
</reference>